<dbReference type="Pfam" id="PF09724">
    <property type="entry name" value="Dcc1"/>
    <property type="match status" value="1"/>
</dbReference>
<dbReference type="AlphaFoldDB" id="A0A813G025"/>
<dbReference type="Proteomes" id="UP000654075">
    <property type="component" value="Unassembled WGS sequence"/>
</dbReference>
<keyword evidence="2" id="KW-1185">Reference proteome</keyword>
<dbReference type="EMBL" id="CAJNNV010025771">
    <property type="protein sequence ID" value="CAE8616009.1"/>
    <property type="molecule type" value="Genomic_DNA"/>
</dbReference>
<dbReference type="GO" id="GO:0007064">
    <property type="term" value="P:mitotic sister chromatid cohesion"/>
    <property type="evidence" value="ECO:0007669"/>
    <property type="project" value="InterPro"/>
</dbReference>
<gene>
    <name evidence="1" type="ORF">PGLA1383_LOCUS33715</name>
</gene>
<organism evidence="1 2">
    <name type="scientific">Polarella glacialis</name>
    <name type="common">Dinoflagellate</name>
    <dbReference type="NCBI Taxonomy" id="89957"/>
    <lineage>
        <taxon>Eukaryota</taxon>
        <taxon>Sar</taxon>
        <taxon>Alveolata</taxon>
        <taxon>Dinophyceae</taxon>
        <taxon>Suessiales</taxon>
        <taxon>Suessiaceae</taxon>
        <taxon>Polarella</taxon>
    </lineage>
</organism>
<sequence>AASKRPRLAGGAPAPAGSILQLEEFAAVYRELTGTEVDADGVMKILGDRAYVDEFEGTIHAIDASALPRDPNERLSRLFELQSHWRPERLAALVAPALAGVKVDPWLLKKARQVFVELVPGEELRMMVKKFEGI</sequence>
<reference evidence="1" key="1">
    <citation type="submission" date="2021-02" db="EMBL/GenBank/DDBJ databases">
        <authorList>
            <person name="Dougan E. K."/>
            <person name="Rhodes N."/>
            <person name="Thang M."/>
            <person name="Chan C."/>
        </authorList>
    </citation>
    <scope>NUCLEOTIDE SEQUENCE</scope>
</reference>
<proteinExistence type="predicted"/>
<comment type="caution">
    <text evidence="1">The sequence shown here is derived from an EMBL/GenBank/DDBJ whole genome shotgun (WGS) entry which is preliminary data.</text>
</comment>
<dbReference type="InterPro" id="IPR019128">
    <property type="entry name" value="Dcc1"/>
</dbReference>
<dbReference type="GO" id="GO:0031390">
    <property type="term" value="C:Ctf18 RFC-like complex"/>
    <property type="evidence" value="ECO:0007669"/>
    <property type="project" value="InterPro"/>
</dbReference>
<protein>
    <submittedName>
        <fullName evidence="1">Uncharacterized protein</fullName>
    </submittedName>
</protein>
<evidence type="ECO:0000313" key="1">
    <source>
        <dbReference type="EMBL" id="CAE8616009.1"/>
    </source>
</evidence>
<name>A0A813G025_POLGL</name>
<feature type="non-terminal residue" evidence="1">
    <location>
        <position position="1"/>
    </location>
</feature>
<evidence type="ECO:0000313" key="2">
    <source>
        <dbReference type="Proteomes" id="UP000654075"/>
    </source>
</evidence>
<accession>A0A813G025</accession>
<dbReference type="OrthoDB" id="276989at2759"/>